<name>A0A0F9HRS1_9ZZZZ</name>
<feature type="non-terminal residue" evidence="1">
    <location>
        <position position="39"/>
    </location>
</feature>
<accession>A0A0F9HRS1</accession>
<comment type="caution">
    <text evidence="1">The sequence shown here is derived from an EMBL/GenBank/DDBJ whole genome shotgun (WGS) entry which is preliminary data.</text>
</comment>
<protein>
    <submittedName>
        <fullName evidence="1">Uncharacterized protein</fullName>
    </submittedName>
</protein>
<evidence type="ECO:0000313" key="1">
    <source>
        <dbReference type="EMBL" id="KKM17817.1"/>
    </source>
</evidence>
<sequence length="39" mass="4422">MFGGELEENEMTVVESILCHMLWREKAQSSPIDAIEIGK</sequence>
<organism evidence="1">
    <name type="scientific">marine sediment metagenome</name>
    <dbReference type="NCBI Taxonomy" id="412755"/>
    <lineage>
        <taxon>unclassified sequences</taxon>
        <taxon>metagenomes</taxon>
        <taxon>ecological metagenomes</taxon>
    </lineage>
</organism>
<reference evidence="1" key="1">
    <citation type="journal article" date="2015" name="Nature">
        <title>Complex archaea that bridge the gap between prokaryotes and eukaryotes.</title>
        <authorList>
            <person name="Spang A."/>
            <person name="Saw J.H."/>
            <person name="Jorgensen S.L."/>
            <person name="Zaremba-Niedzwiedzka K."/>
            <person name="Martijn J."/>
            <person name="Lind A.E."/>
            <person name="van Eijk R."/>
            <person name="Schleper C."/>
            <person name="Guy L."/>
            <person name="Ettema T.J."/>
        </authorList>
    </citation>
    <scope>NUCLEOTIDE SEQUENCE</scope>
</reference>
<dbReference type="EMBL" id="LAZR01014362">
    <property type="protein sequence ID" value="KKM17817.1"/>
    <property type="molecule type" value="Genomic_DNA"/>
</dbReference>
<gene>
    <name evidence="1" type="ORF">LCGC14_1671870</name>
</gene>
<proteinExistence type="predicted"/>
<dbReference type="AlphaFoldDB" id="A0A0F9HRS1"/>